<proteinExistence type="predicted"/>
<comment type="caution">
    <text evidence="1">The sequence shown here is derived from an EMBL/GenBank/DDBJ whole genome shotgun (WGS) entry which is preliminary data.</text>
</comment>
<evidence type="ECO:0000313" key="2">
    <source>
        <dbReference type="Proteomes" id="UP000824120"/>
    </source>
</evidence>
<dbReference type="EMBL" id="JACXVP010000002">
    <property type="protein sequence ID" value="KAG5621777.1"/>
    <property type="molecule type" value="Genomic_DNA"/>
</dbReference>
<accession>A0A9J6ABE1</accession>
<protein>
    <submittedName>
        <fullName evidence="1">Uncharacterized protein</fullName>
    </submittedName>
</protein>
<sequence length="175" mass="19777">MEMDYNSTNHDVGLVKKQRPPHSCSFLFVAQNKAKVPTEMLIEKMQEETNGTVPCNQEILKQQQAKAVGIWNEITSRGGVESSSSKQSWADEVEEEATAQGKKKSIWDEFDIAKLSNARYKLEYVAPAKQGEKQVVEIELEDIRSEITYWGNAVVCYVLGAHPPFQVVKGFIQRL</sequence>
<reference evidence="1 2" key="1">
    <citation type="submission" date="2020-09" db="EMBL/GenBank/DDBJ databases">
        <title>De no assembly of potato wild relative species, Solanum commersonii.</title>
        <authorList>
            <person name="Cho K."/>
        </authorList>
    </citation>
    <scope>NUCLEOTIDE SEQUENCE [LARGE SCALE GENOMIC DNA]</scope>
    <source>
        <strain evidence="1">LZ3.2</strain>
        <tissue evidence="1">Leaf</tissue>
    </source>
</reference>
<name>A0A9J6ABE1_SOLCO</name>
<organism evidence="1 2">
    <name type="scientific">Solanum commersonii</name>
    <name type="common">Commerson's wild potato</name>
    <name type="synonym">Commerson's nightshade</name>
    <dbReference type="NCBI Taxonomy" id="4109"/>
    <lineage>
        <taxon>Eukaryota</taxon>
        <taxon>Viridiplantae</taxon>
        <taxon>Streptophyta</taxon>
        <taxon>Embryophyta</taxon>
        <taxon>Tracheophyta</taxon>
        <taxon>Spermatophyta</taxon>
        <taxon>Magnoliopsida</taxon>
        <taxon>eudicotyledons</taxon>
        <taxon>Gunneridae</taxon>
        <taxon>Pentapetalae</taxon>
        <taxon>asterids</taxon>
        <taxon>lamiids</taxon>
        <taxon>Solanales</taxon>
        <taxon>Solanaceae</taxon>
        <taxon>Solanoideae</taxon>
        <taxon>Solaneae</taxon>
        <taxon>Solanum</taxon>
    </lineage>
</organism>
<dbReference type="OrthoDB" id="1832791at2759"/>
<keyword evidence="2" id="KW-1185">Reference proteome</keyword>
<evidence type="ECO:0000313" key="1">
    <source>
        <dbReference type="EMBL" id="KAG5621777.1"/>
    </source>
</evidence>
<dbReference type="Proteomes" id="UP000824120">
    <property type="component" value="Chromosome 2"/>
</dbReference>
<gene>
    <name evidence="1" type="ORF">H5410_006995</name>
</gene>
<dbReference type="AlphaFoldDB" id="A0A9J6ABE1"/>